<dbReference type="Proteomes" id="UP000377803">
    <property type="component" value="Chromosome"/>
</dbReference>
<dbReference type="GeneID" id="42364441"/>
<sequence>MKKLLTLLLIGVLLAATGLAQSQDTKTSQNNGFAVFNPFSAVENFVEKAEVSLAGAIGGPDLKAKALANNAEESLEKAEKLANGNKTEKIEK</sequence>
<proteinExistence type="predicted"/>
<evidence type="ECO:0000313" key="1">
    <source>
        <dbReference type="EMBL" id="QGA79969.1"/>
    </source>
</evidence>
<dbReference type="AlphaFoldDB" id="A0A5Q0UG55"/>
<keyword evidence="2" id="KW-1185">Reference proteome</keyword>
<dbReference type="RefSeq" id="WP_153549707.1">
    <property type="nucleotide sequence ID" value="NZ_CP040089.1"/>
</dbReference>
<protein>
    <submittedName>
        <fullName evidence="1">Uncharacterized protein</fullName>
    </submittedName>
</protein>
<dbReference type="KEGG" id="ncon:LC1Nh_0061"/>
<name>A0A5Q0UG55_9ARCH</name>
<accession>A0A5Q0UG55</accession>
<gene>
    <name evidence="1" type="ORF">LC1Nh_0061</name>
</gene>
<evidence type="ECO:0000313" key="2">
    <source>
        <dbReference type="Proteomes" id="UP000377803"/>
    </source>
</evidence>
<reference evidence="2" key="1">
    <citation type="submission" date="2019-05" db="EMBL/GenBank/DDBJ databases">
        <title>Candidatus Nanohalobium constans, a novel model system to study the DPANN nano-sized archaea: genomic and physiological characterization of a nanoarchaeon co-cultured with its chitinotrophic host.</title>
        <authorList>
            <person name="La Cono V."/>
            <person name="Arcadi E."/>
            <person name="Crisafi F."/>
            <person name="Denaro R."/>
            <person name="La Spada G."/>
            <person name="Messina E."/>
            <person name="Smedile F."/>
            <person name="Toshchakov S.V."/>
            <person name="Shevchenko M.A."/>
            <person name="Golyshin P.N."/>
            <person name="Golyshina O.V."/>
            <person name="Ferrer M."/>
            <person name="Rohde M."/>
            <person name="Mushegian A."/>
            <person name="Sorokin D.Y."/>
            <person name="Giuliano L."/>
            <person name="Yakimov M.M."/>
        </authorList>
    </citation>
    <scope>NUCLEOTIDE SEQUENCE [LARGE SCALE GENOMIC DNA]</scope>
    <source>
        <strain evidence="2">LC1Nh</strain>
    </source>
</reference>
<organism evidence="1 2">
    <name type="scientific">Candidatus Nanohalobium constans</name>
    <dbReference type="NCBI Taxonomy" id="2565781"/>
    <lineage>
        <taxon>Archaea</taxon>
        <taxon>Candidatus Nanohalarchaeota</taxon>
        <taxon>Candidatus Nanohalobia</taxon>
        <taxon>Candidatus Nanohalobiales</taxon>
        <taxon>Candidatus Nanohalobiaceae</taxon>
        <taxon>Candidatus Nanohalobium</taxon>
    </lineage>
</organism>
<dbReference type="EMBL" id="CP040089">
    <property type="protein sequence ID" value="QGA79969.1"/>
    <property type="molecule type" value="Genomic_DNA"/>
</dbReference>